<dbReference type="STRING" id="6186.A0A183JEY2"/>
<dbReference type="Proteomes" id="UP000279833">
    <property type="component" value="Unassembled WGS sequence"/>
</dbReference>
<evidence type="ECO:0000313" key="4">
    <source>
        <dbReference type="WBParaSite" id="SCUD_0000124501-mRNA-1"/>
    </source>
</evidence>
<evidence type="ECO:0000313" key="3">
    <source>
        <dbReference type="Proteomes" id="UP000279833"/>
    </source>
</evidence>
<reference evidence="4" key="1">
    <citation type="submission" date="2016-06" db="UniProtKB">
        <authorList>
            <consortium name="WormBaseParasite"/>
        </authorList>
    </citation>
    <scope>IDENTIFICATION</scope>
</reference>
<accession>A0A183JEY2</accession>
<feature type="region of interest" description="Disordered" evidence="1">
    <location>
        <begin position="845"/>
        <end position="874"/>
    </location>
</feature>
<keyword evidence="3" id="KW-1185">Reference proteome</keyword>
<dbReference type="SUPFAM" id="SSF48350">
    <property type="entry name" value="GTPase activation domain, GAP"/>
    <property type="match status" value="1"/>
</dbReference>
<evidence type="ECO:0000313" key="2">
    <source>
        <dbReference type="EMBL" id="VDO66444.1"/>
    </source>
</evidence>
<dbReference type="InterPro" id="IPR008936">
    <property type="entry name" value="Rho_GTPase_activation_prot"/>
</dbReference>
<protein>
    <submittedName>
        <fullName evidence="4">Rho-GAP domain-containing protein</fullName>
    </submittedName>
</protein>
<gene>
    <name evidence="2" type="ORF">SCUD_LOCUS1246</name>
</gene>
<dbReference type="Gene3D" id="1.10.555.10">
    <property type="entry name" value="Rho GTPase activation protein"/>
    <property type="match status" value="1"/>
</dbReference>
<sequence>MDKLVHNKLVTVRSVLIYGSETWPLRVEDTRKLLVFDHRCLRNIAGVCCDHRSRMLHRADRLVNGIKNEEAWHLIGLFQQTHPNTFLQICHHTLASFLELTHDYFDDQRWPLISRLMLITNQKSVDSRRGRSRTAINFSMNTNQNRNNIHEIFQSPIGSPLFMSNYQIDKLSYSSPIVSNVKLFNNTDEQLKNKLKPGHKRILKQLLPSMFPVPNNNNNNIIINNNGSKSSRVDLVTPTKKSDRSNSKTKLFFKQQVQPLFCKSGSNDTIRQFTCPFLLNRLNSSKIDDYLQQIKSKWRNDYTGYSIRYCNIDSTICSTLIDYMISNPKLCQTEGLFRIPGNALRIRELWLKLSHHFQNPYLRIPQPDPDVTNENLSPYPIIDHTEIHEILQSYTPHDISSLILRCLSTCTEFQRIHQVLNFDSTTVDSPIYSHGDQTRTNTNNPYSYDDGEYQQTGGLIPLEAGNLLFLATELQYKLKSTSSSSSTTTLNNFDDNEDIVHKLSDSQHDDWMYVLCQSRQLLAYRIVLQLLLPTPERYLLMSLLRLFKQIDDLSVMSKMTAECLSRCTAFAVFGAPLKIKKSHNPITITNRHHNHRRLKGDSNNDNNMYTFESYTNSITKRIDTLTNLIKMVHQLEDLPAIIYNTVRSRLRTHLGNSPIPRTASRLQCKSTTEKCNIESQYCLVDDQSMILKELTNVNHVQSEQLESTIQKRAKYQNDSDELIQSHPMNEMHLLSNSNRSSHIHRTKSTSNTISKNSLQQLKSNESQNDQLNNLHKTTKITTNNTTNNTSIDSFHLWKRHKPGTIHQELKSSIINNTSFINSKIVNYDEKLIKMTNHCVVVPHSTPSSNHHHHHHKTLIKSRSSSLLEESHIFN</sequence>
<feature type="compositionally biased region" description="Basic residues" evidence="1">
    <location>
        <begin position="849"/>
        <end position="859"/>
    </location>
</feature>
<dbReference type="AlphaFoldDB" id="A0A183JEY2"/>
<dbReference type="EMBL" id="UZAK01000972">
    <property type="protein sequence ID" value="VDO66444.1"/>
    <property type="molecule type" value="Genomic_DNA"/>
</dbReference>
<organism evidence="4">
    <name type="scientific">Schistosoma curassoni</name>
    <dbReference type="NCBI Taxonomy" id="6186"/>
    <lineage>
        <taxon>Eukaryota</taxon>
        <taxon>Metazoa</taxon>
        <taxon>Spiralia</taxon>
        <taxon>Lophotrochozoa</taxon>
        <taxon>Platyhelminthes</taxon>
        <taxon>Trematoda</taxon>
        <taxon>Digenea</taxon>
        <taxon>Strigeidida</taxon>
        <taxon>Schistosomatoidea</taxon>
        <taxon>Schistosomatidae</taxon>
        <taxon>Schistosoma</taxon>
    </lineage>
</organism>
<reference evidence="2 3" key="2">
    <citation type="submission" date="2018-11" db="EMBL/GenBank/DDBJ databases">
        <authorList>
            <consortium name="Pathogen Informatics"/>
        </authorList>
    </citation>
    <scope>NUCLEOTIDE SEQUENCE [LARGE SCALE GENOMIC DNA]</scope>
    <source>
        <strain evidence="2">Dakar</strain>
        <strain evidence="3">Dakar, Senegal</strain>
    </source>
</reference>
<evidence type="ECO:0000256" key="1">
    <source>
        <dbReference type="SAM" id="MobiDB-lite"/>
    </source>
</evidence>
<proteinExistence type="predicted"/>
<dbReference type="WBParaSite" id="SCUD_0000124501-mRNA-1">
    <property type="protein sequence ID" value="SCUD_0000124501-mRNA-1"/>
    <property type="gene ID" value="SCUD_0000124501"/>
</dbReference>
<name>A0A183JEY2_9TREM</name>